<organism evidence="1">
    <name type="scientific">Hexamita inflata</name>
    <dbReference type="NCBI Taxonomy" id="28002"/>
    <lineage>
        <taxon>Eukaryota</taxon>
        <taxon>Metamonada</taxon>
        <taxon>Diplomonadida</taxon>
        <taxon>Hexamitidae</taxon>
        <taxon>Hexamitinae</taxon>
        <taxon>Hexamita</taxon>
    </lineage>
</organism>
<reference evidence="1" key="1">
    <citation type="submission" date="2023-06" db="EMBL/GenBank/DDBJ databases">
        <authorList>
            <person name="Kurt Z."/>
        </authorList>
    </citation>
    <scope>NUCLEOTIDE SEQUENCE</scope>
</reference>
<evidence type="ECO:0000313" key="3">
    <source>
        <dbReference type="Proteomes" id="UP001642409"/>
    </source>
</evidence>
<comment type="caution">
    <text evidence="1">The sequence shown here is derived from an EMBL/GenBank/DDBJ whole genome shotgun (WGS) entry which is preliminary data.</text>
</comment>
<evidence type="ECO:0000313" key="1">
    <source>
        <dbReference type="EMBL" id="CAI9973988.1"/>
    </source>
</evidence>
<dbReference type="EMBL" id="CAXDID020000308">
    <property type="protein sequence ID" value="CAL6074480.1"/>
    <property type="molecule type" value="Genomic_DNA"/>
</dbReference>
<evidence type="ECO:0000313" key="2">
    <source>
        <dbReference type="EMBL" id="CAL6074480.1"/>
    </source>
</evidence>
<reference evidence="2 3" key="2">
    <citation type="submission" date="2024-07" db="EMBL/GenBank/DDBJ databases">
        <authorList>
            <person name="Akdeniz Z."/>
        </authorList>
    </citation>
    <scope>NUCLEOTIDE SEQUENCE [LARGE SCALE GENOMIC DNA]</scope>
</reference>
<dbReference type="AlphaFoldDB" id="A0AA86RFZ4"/>
<dbReference type="EMBL" id="CATOUU010001129">
    <property type="protein sequence ID" value="CAI9973988.1"/>
    <property type="molecule type" value="Genomic_DNA"/>
</dbReference>
<protein>
    <submittedName>
        <fullName evidence="2">Hypothetical_protein</fullName>
    </submittedName>
</protein>
<dbReference type="Proteomes" id="UP001642409">
    <property type="component" value="Unassembled WGS sequence"/>
</dbReference>
<gene>
    <name evidence="2" type="ORF">HINF_LOCUS56744</name>
    <name evidence="1" type="ORF">HINF_LOCUS61633</name>
</gene>
<name>A0AA86RFZ4_9EUKA</name>
<keyword evidence="3" id="KW-1185">Reference proteome</keyword>
<accession>A0AA86RFZ4</accession>
<sequence length="142" mass="15422">MQHGNVVLKNTVPVISMNLLVTCVGFRAAAANSTPAELPCRDAELLAEDVLVRVVVVTGVVCLLGKYSSGLSPFQSPVFSKSSHSLMIQSHKVPASLLSSNEVFLRRGESCLSDLGEYSFFWVSLETSVPERTRELEEPVLV</sequence>
<proteinExistence type="predicted"/>